<reference evidence="6 7" key="1">
    <citation type="submission" date="2020-08" db="EMBL/GenBank/DDBJ databases">
        <title>Genomic Encyclopedia of Type Strains, Phase IV (KMG-V): Genome sequencing to study the core and pangenomes of soil and plant-associated prokaryotes.</title>
        <authorList>
            <person name="Whitman W."/>
        </authorList>
    </citation>
    <scope>NUCLEOTIDE SEQUENCE [LARGE SCALE GENOMIC DNA]</scope>
    <source>
        <strain evidence="6 7">SEMIA 4064</strain>
    </source>
</reference>
<keyword evidence="6" id="KW-0238">DNA-binding</keyword>
<evidence type="ECO:0000313" key="6">
    <source>
        <dbReference type="EMBL" id="MBB5574942.1"/>
    </source>
</evidence>
<dbReference type="GO" id="GO:0000160">
    <property type="term" value="P:phosphorelay signal transduction system"/>
    <property type="evidence" value="ECO:0007669"/>
    <property type="project" value="InterPro"/>
</dbReference>
<dbReference type="InterPro" id="IPR001789">
    <property type="entry name" value="Sig_transdc_resp-reg_receiver"/>
</dbReference>
<keyword evidence="1 4" id="KW-0597">Phosphoprotein</keyword>
<dbReference type="InterPro" id="IPR011006">
    <property type="entry name" value="CheY-like_superfamily"/>
</dbReference>
<gene>
    <name evidence="6" type="ORF">GGD50_003571</name>
</gene>
<evidence type="ECO:0000313" key="7">
    <source>
        <dbReference type="Proteomes" id="UP000549882"/>
    </source>
</evidence>
<dbReference type="AlphaFoldDB" id="A0A7W8XST8"/>
<comment type="caution">
    <text evidence="6">The sequence shown here is derived from an EMBL/GenBank/DDBJ whole genome shotgun (WGS) entry which is preliminary data.</text>
</comment>
<dbReference type="GO" id="GO:0003677">
    <property type="term" value="F:DNA binding"/>
    <property type="evidence" value="ECO:0007669"/>
    <property type="project" value="UniProtKB-KW"/>
</dbReference>
<dbReference type="PANTHER" id="PTHR44591:SF3">
    <property type="entry name" value="RESPONSE REGULATORY DOMAIN-CONTAINING PROTEIN"/>
    <property type="match status" value="1"/>
</dbReference>
<keyword evidence="7" id="KW-1185">Reference proteome</keyword>
<name>A0A7W8XST8_9HYPH</name>
<organism evidence="6 7">
    <name type="scientific">Rhizobium paranaense</name>
    <dbReference type="NCBI Taxonomy" id="1650438"/>
    <lineage>
        <taxon>Bacteria</taxon>
        <taxon>Pseudomonadati</taxon>
        <taxon>Pseudomonadota</taxon>
        <taxon>Alphaproteobacteria</taxon>
        <taxon>Hyphomicrobiales</taxon>
        <taxon>Rhizobiaceae</taxon>
        <taxon>Rhizobium/Agrobacterium group</taxon>
        <taxon>Rhizobium</taxon>
    </lineage>
</organism>
<keyword evidence="2" id="KW-0805">Transcription regulation</keyword>
<feature type="modified residue" description="4-aspartylphosphate" evidence="4">
    <location>
        <position position="55"/>
    </location>
</feature>
<dbReference type="Proteomes" id="UP000549882">
    <property type="component" value="Unassembled WGS sequence"/>
</dbReference>
<dbReference type="EMBL" id="JACHBI010000006">
    <property type="protein sequence ID" value="MBB5574942.1"/>
    <property type="molecule type" value="Genomic_DNA"/>
</dbReference>
<evidence type="ECO:0000256" key="4">
    <source>
        <dbReference type="PROSITE-ProRule" id="PRU00169"/>
    </source>
</evidence>
<sequence>MSNETILIVEDDFFIAMDVEATLIAAGYSLAGIAASAEEAIHLAVSSRPALVIMDIRLAGKRDGVDAALELFRDHGIRCIFATAHADHEIIQRADPACPLAWLQKPYSMTSLVGAVQKALIEISSKSVDE</sequence>
<dbReference type="InterPro" id="IPR050595">
    <property type="entry name" value="Bact_response_regulator"/>
</dbReference>
<feature type="domain" description="Response regulatory" evidence="5">
    <location>
        <begin position="5"/>
        <end position="120"/>
    </location>
</feature>
<evidence type="ECO:0000256" key="1">
    <source>
        <dbReference type="ARBA" id="ARBA00022553"/>
    </source>
</evidence>
<dbReference type="SUPFAM" id="SSF52172">
    <property type="entry name" value="CheY-like"/>
    <property type="match status" value="1"/>
</dbReference>
<accession>A0A7W8XST8</accession>
<evidence type="ECO:0000256" key="2">
    <source>
        <dbReference type="ARBA" id="ARBA00023015"/>
    </source>
</evidence>
<dbReference type="RefSeq" id="WP_246451272.1">
    <property type="nucleotide sequence ID" value="NZ_JACHBI010000006.1"/>
</dbReference>
<keyword evidence="3" id="KW-0804">Transcription</keyword>
<dbReference type="SMART" id="SM00448">
    <property type="entry name" value="REC"/>
    <property type="match status" value="1"/>
</dbReference>
<dbReference type="PROSITE" id="PS50110">
    <property type="entry name" value="RESPONSE_REGULATORY"/>
    <property type="match status" value="1"/>
</dbReference>
<dbReference type="PANTHER" id="PTHR44591">
    <property type="entry name" value="STRESS RESPONSE REGULATOR PROTEIN 1"/>
    <property type="match status" value="1"/>
</dbReference>
<dbReference type="Pfam" id="PF00072">
    <property type="entry name" value="Response_reg"/>
    <property type="match status" value="1"/>
</dbReference>
<evidence type="ECO:0000259" key="5">
    <source>
        <dbReference type="PROSITE" id="PS50110"/>
    </source>
</evidence>
<proteinExistence type="predicted"/>
<protein>
    <submittedName>
        <fullName evidence="6">DNA-binding NarL/FixJ family response regulator</fullName>
    </submittedName>
</protein>
<dbReference type="Gene3D" id="3.40.50.2300">
    <property type="match status" value="1"/>
</dbReference>
<evidence type="ECO:0000256" key="3">
    <source>
        <dbReference type="ARBA" id="ARBA00023163"/>
    </source>
</evidence>